<dbReference type="RefSeq" id="WP_236864529.1">
    <property type="nucleotide sequence ID" value="NZ_BAABAZ010000004.1"/>
</dbReference>
<dbReference type="Gene3D" id="3.40.630.30">
    <property type="match status" value="1"/>
</dbReference>
<protein>
    <recommendedName>
        <fullName evidence="1">N-acetyltransferase domain-containing protein</fullName>
    </recommendedName>
</protein>
<comment type="caution">
    <text evidence="2">The sequence shown here is derived from an EMBL/GenBank/DDBJ whole genome shotgun (WGS) entry which is preliminary data.</text>
</comment>
<sequence>MSHSPQTVEVDGISVELRHDERLSQFGAYHKDARLSFASYLDRGDQRVFHHTETLPAWGGRGIAGAVVRYALDSTAAEGKKILPACSYVADFVREHDDWNDHLSS</sequence>
<feature type="domain" description="N-acetyltransferase" evidence="1">
    <location>
        <begin position="18"/>
        <end position="104"/>
    </location>
</feature>
<reference evidence="3" key="1">
    <citation type="journal article" date="2019" name="Int. J. Syst. Evol. Microbiol.">
        <title>The Global Catalogue of Microorganisms (GCM) 10K type strain sequencing project: providing services to taxonomists for standard genome sequencing and annotation.</title>
        <authorList>
            <consortium name="The Broad Institute Genomics Platform"/>
            <consortium name="The Broad Institute Genome Sequencing Center for Infectious Disease"/>
            <person name="Wu L."/>
            <person name="Ma J."/>
        </authorList>
    </citation>
    <scope>NUCLEOTIDE SEQUENCE [LARGE SCALE GENOMIC DNA]</scope>
    <source>
        <strain evidence="3">JCM 17458</strain>
    </source>
</reference>
<evidence type="ECO:0000259" key="1">
    <source>
        <dbReference type="PROSITE" id="PS51729"/>
    </source>
</evidence>
<keyword evidence="3" id="KW-1185">Reference proteome</keyword>
<evidence type="ECO:0000313" key="3">
    <source>
        <dbReference type="Proteomes" id="UP001501586"/>
    </source>
</evidence>
<dbReference type="PANTHER" id="PTHR31435:SF10">
    <property type="entry name" value="BSR4717 PROTEIN"/>
    <property type="match status" value="1"/>
</dbReference>
<dbReference type="Proteomes" id="UP001501586">
    <property type="component" value="Unassembled WGS sequence"/>
</dbReference>
<dbReference type="PANTHER" id="PTHR31435">
    <property type="entry name" value="PROTEIN NATD1"/>
    <property type="match status" value="1"/>
</dbReference>
<dbReference type="InterPro" id="IPR016181">
    <property type="entry name" value="Acyl_CoA_acyltransferase"/>
</dbReference>
<dbReference type="InterPro" id="IPR031165">
    <property type="entry name" value="GNAT_YJDJ"/>
</dbReference>
<dbReference type="SUPFAM" id="SSF55729">
    <property type="entry name" value="Acyl-CoA N-acyltransferases (Nat)"/>
    <property type="match status" value="1"/>
</dbReference>
<organism evidence="2 3">
    <name type="scientific">Brevibacterium daeguense</name>
    <dbReference type="NCBI Taxonomy" id="909936"/>
    <lineage>
        <taxon>Bacteria</taxon>
        <taxon>Bacillati</taxon>
        <taxon>Actinomycetota</taxon>
        <taxon>Actinomycetes</taxon>
        <taxon>Micrococcales</taxon>
        <taxon>Brevibacteriaceae</taxon>
        <taxon>Brevibacterium</taxon>
    </lineage>
</organism>
<accession>A0ABP8EGI3</accession>
<proteinExistence type="predicted"/>
<dbReference type="InterPro" id="IPR045057">
    <property type="entry name" value="Gcn5-rel_NAT"/>
</dbReference>
<dbReference type="Pfam" id="PF14542">
    <property type="entry name" value="Acetyltransf_CG"/>
    <property type="match status" value="1"/>
</dbReference>
<evidence type="ECO:0000313" key="2">
    <source>
        <dbReference type="EMBL" id="GAA4283059.1"/>
    </source>
</evidence>
<name>A0ABP8EGI3_9MICO</name>
<dbReference type="PROSITE" id="PS51729">
    <property type="entry name" value="GNAT_YJDJ"/>
    <property type="match status" value="1"/>
</dbReference>
<gene>
    <name evidence="2" type="ORF">GCM10022261_05900</name>
</gene>
<dbReference type="EMBL" id="BAABAZ010000004">
    <property type="protein sequence ID" value="GAA4283059.1"/>
    <property type="molecule type" value="Genomic_DNA"/>
</dbReference>